<evidence type="ECO:0000256" key="4">
    <source>
        <dbReference type="ARBA" id="ARBA00022519"/>
    </source>
</evidence>
<feature type="transmembrane region" description="Helical" evidence="10">
    <location>
        <begin position="142"/>
        <end position="161"/>
    </location>
</feature>
<dbReference type="Pfam" id="PF07264">
    <property type="entry name" value="EI24"/>
    <property type="match status" value="1"/>
</dbReference>
<dbReference type="PANTHER" id="PTHR37468">
    <property type="entry name" value="SULFATE TRANSPORTER CYSZ"/>
    <property type="match status" value="1"/>
</dbReference>
<keyword evidence="9 10" id="KW-0472">Membrane</keyword>
<feature type="transmembrane region" description="Helical" evidence="10">
    <location>
        <begin position="72"/>
        <end position="96"/>
    </location>
</feature>
<evidence type="ECO:0000313" key="12">
    <source>
        <dbReference type="Proteomes" id="UP001628193"/>
    </source>
</evidence>
<dbReference type="EMBL" id="BAAFGK010000004">
    <property type="protein sequence ID" value="GAB0056661.1"/>
    <property type="molecule type" value="Genomic_DNA"/>
</dbReference>
<keyword evidence="4" id="KW-0997">Cell inner membrane</keyword>
<proteinExistence type="predicted"/>
<dbReference type="RefSeq" id="WP_420904383.1">
    <property type="nucleotide sequence ID" value="NZ_BAAFGK010000004.1"/>
</dbReference>
<evidence type="ECO:0000256" key="2">
    <source>
        <dbReference type="ARBA" id="ARBA00022448"/>
    </source>
</evidence>
<protein>
    <submittedName>
        <fullName evidence="11">Sulfate transporter CysZ</fullName>
    </submittedName>
</protein>
<comment type="subcellular location">
    <subcellularLocation>
        <location evidence="1">Membrane</location>
        <topology evidence="1">Multi-pass membrane protein</topology>
    </subcellularLocation>
</comment>
<feature type="transmembrane region" description="Helical" evidence="10">
    <location>
        <begin position="205"/>
        <end position="232"/>
    </location>
</feature>
<dbReference type="InterPro" id="IPR059112">
    <property type="entry name" value="CysZ/EI24"/>
</dbReference>
<feature type="transmembrane region" description="Helical" evidence="10">
    <location>
        <begin position="28"/>
        <end position="52"/>
    </location>
</feature>
<dbReference type="InterPro" id="IPR050480">
    <property type="entry name" value="CysZ-like"/>
</dbReference>
<reference evidence="11 12" key="2">
    <citation type="submission" date="2024-09" db="EMBL/GenBank/DDBJ databases">
        <title>Draft genome sequence of Candidatus Magnetaquicoccaceae bacterium FCR-1.</title>
        <authorList>
            <person name="Shimoshige H."/>
            <person name="Shimamura S."/>
            <person name="Taoka A."/>
            <person name="Kobayashi H."/>
            <person name="Maekawa T."/>
        </authorList>
    </citation>
    <scope>NUCLEOTIDE SEQUENCE [LARGE SCALE GENOMIC DNA]</scope>
    <source>
        <strain evidence="11 12">FCR-1</strain>
    </source>
</reference>
<accession>A0ABQ0C702</accession>
<evidence type="ECO:0000256" key="1">
    <source>
        <dbReference type="ARBA" id="ARBA00004141"/>
    </source>
</evidence>
<evidence type="ECO:0000256" key="8">
    <source>
        <dbReference type="ARBA" id="ARBA00023032"/>
    </source>
</evidence>
<evidence type="ECO:0000256" key="6">
    <source>
        <dbReference type="ARBA" id="ARBA00022692"/>
    </source>
</evidence>
<keyword evidence="12" id="KW-1185">Reference proteome</keyword>
<gene>
    <name evidence="11" type="primary">cysZ</name>
    <name evidence="11" type="ORF">SIID45300_00969</name>
</gene>
<evidence type="ECO:0000256" key="9">
    <source>
        <dbReference type="ARBA" id="ARBA00023136"/>
    </source>
</evidence>
<keyword evidence="5" id="KW-0028">Amino-acid biosynthesis</keyword>
<evidence type="ECO:0000256" key="7">
    <source>
        <dbReference type="ARBA" id="ARBA00022989"/>
    </source>
</evidence>
<keyword evidence="6 10" id="KW-0812">Transmembrane</keyword>
<keyword evidence="7 10" id="KW-1133">Transmembrane helix</keyword>
<reference evidence="11 12" key="1">
    <citation type="submission" date="2024-05" db="EMBL/GenBank/DDBJ databases">
        <authorList>
            <consortium name="Candidatus Magnetaquicoccaceae bacterium FCR-1 genome sequencing consortium"/>
            <person name="Shimoshige H."/>
            <person name="Shimamura S."/>
            <person name="Taoka A."/>
            <person name="Kobayashi H."/>
            <person name="Maekawa T."/>
        </authorList>
    </citation>
    <scope>NUCLEOTIDE SEQUENCE [LARGE SCALE GENOMIC DNA]</scope>
    <source>
        <strain evidence="11 12">FCR-1</strain>
    </source>
</reference>
<evidence type="ECO:0000256" key="10">
    <source>
        <dbReference type="SAM" id="Phobius"/>
    </source>
</evidence>
<keyword evidence="8" id="KW-0764">Sulfate transport</keyword>
<evidence type="ECO:0000256" key="3">
    <source>
        <dbReference type="ARBA" id="ARBA00022475"/>
    </source>
</evidence>
<dbReference type="Proteomes" id="UP001628193">
    <property type="component" value="Unassembled WGS sequence"/>
</dbReference>
<keyword evidence="3" id="KW-1003">Cell membrane</keyword>
<comment type="caution">
    <text evidence="11">The sequence shown here is derived from an EMBL/GenBank/DDBJ whole genome shotgun (WGS) entry which is preliminary data.</text>
</comment>
<dbReference type="PANTHER" id="PTHR37468:SF1">
    <property type="entry name" value="SULFATE TRANSPORTER CYSZ"/>
    <property type="match status" value="1"/>
</dbReference>
<keyword evidence="2" id="KW-0813">Transport</keyword>
<sequence>MKPPAFIRGIGYLLTGLKLLTTPTLRRFVLAPLLVSTLLFVSGSWFALGHILAWSAWLNAFLPSWLQWMEWILVPLLFGSVGILFFTSLGIVANLIGAPFNALLAQQVEIHLAGTFDTAHHPQPQGLWQSVFPTVHSEIQKILYYIIRAIPLLLLFVLPVVNVAAPFIWMFFTSWMNAFQYADFPMGNHQLNDKQILARLREERLLSLGFGAATLLLTLVPVVNVLAMPAAVAGATAMWVEEWRGK</sequence>
<organism evidence="11 12">
    <name type="scientific">Candidatus Magnetaquiglobus chichijimensis</name>
    <dbReference type="NCBI Taxonomy" id="3141448"/>
    <lineage>
        <taxon>Bacteria</taxon>
        <taxon>Pseudomonadati</taxon>
        <taxon>Pseudomonadota</taxon>
        <taxon>Magnetococcia</taxon>
        <taxon>Magnetococcales</taxon>
        <taxon>Candidatus Magnetaquicoccaceae</taxon>
        <taxon>Candidatus Magnetaquiglobus</taxon>
    </lineage>
</organism>
<evidence type="ECO:0000313" key="11">
    <source>
        <dbReference type="EMBL" id="GAB0056661.1"/>
    </source>
</evidence>
<name>A0ABQ0C702_9PROT</name>
<dbReference type="NCBIfam" id="NF003433">
    <property type="entry name" value="PRK04949.1"/>
    <property type="match status" value="1"/>
</dbReference>
<evidence type="ECO:0000256" key="5">
    <source>
        <dbReference type="ARBA" id="ARBA00022605"/>
    </source>
</evidence>